<gene>
    <name evidence="2" type="ORF">SAMN05192555_104114</name>
</gene>
<dbReference type="AlphaFoldDB" id="A0A1G9JQF5"/>
<proteinExistence type="predicted"/>
<evidence type="ECO:0000313" key="3">
    <source>
        <dbReference type="Proteomes" id="UP000199107"/>
    </source>
</evidence>
<organism evidence="2 3">
    <name type="scientific">Franzmannia pantelleriensis</name>
    <dbReference type="NCBI Taxonomy" id="48727"/>
    <lineage>
        <taxon>Bacteria</taxon>
        <taxon>Pseudomonadati</taxon>
        <taxon>Pseudomonadota</taxon>
        <taxon>Gammaproteobacteria</taxon>
        <taxon>Oceanospirillales</taxon>
        <taxon>Halomonadaceae</taxon>
        <taxon>Franzmannia</taxon>
    </lineage>
</organism>
<protein>
    <recommendedName>
        <fullName evidence="1">DUF1266 domain-containing protein</fullName>
    </recommendedName>
</protein>
<keyword evidence="3" id="KW-1185">Reference proteome</keyword>
<evidence type="ECO:0000313" key="2">
    <source>
        <dbReference type="EMBL" id="SDL39780.1"/>
    </source>
</evidence>
<dbReference type="Pfam" id="PF06889">
    <property type="entry name" value="DUF1266"/>
    <property type="match status" value="2"/>
</dbReference>
<feature type="domain" description="DUF1266" evidence="1">
    <location>
        <begin position="620"/>
        <end position="781"/>
    </location>
</feature>
<dbReference type="STRING" id="48727.SAMN05192555_104114"/>
<name>A0A1G9JQF5_9GAMM</name>
<reference evidence="3" key="1">
    <citation type="submission" date="2016-10" db="EMBL/GenBank/DDBJ databases">
        <authorList>
            <person name="Varghese N."/>
            <person name="Submissions S."/>
        </authorList>
    </citation>
    <scope>NUCLEOTIDE SEQUENCE [LARGE SCALE GENOMIC DNA]</scope>
    <source>
        <strain evidence="3">AAP</strain>
    </source>
</reference>
<accession>A0A1G9JQF5</accession>
<dbReference type="Proteomes" id="UP000199107">
    <property type="component" value="Unassembled WGS sequence"/>
</dbReference>
<dbReference type="InterPro" id="IPR009677">
    <property type="entry name" value="DUF1266"/>
</dbReference>
<evidence type="ECO:0000259" key="1">
    <source>
        <dbReference type="Pfam" id="PF06889"/>
    </source>
</evidence>
<feature type="domain" description="DUF1266" evidence="1">
    <location>
        <begin position="199"/>
        <end position="354"/>
    </location>
</feature>
<sequence length="819" mass="91673">MVDPLNAWWAQQLVLCGWAFEPDPTAVSAELAAERLVYLGVEDRSELGWRLLEAFPPGPPNALSQLDALELLALAAAAGWLPGERARAWVRHLGDDICAHYGDLDDWLKALLAIRSGEGWVRGDDGFYEACEALARLEQDGDGVTWEMLVARLAQRDSPAPLWPSAPGEAVWRLRAAFAPTLALPPSPGLDWPDVAAWLGEVWQVHDRDELIRLMLWLSGQGDRYGWDLDASRLLEQGPDQRQAWLAGLQGAEPYGHVLLTFLTRGEPLEWAAWDWLRLVELAHAGWCLEWLSQEEAEDVAAHALDLLSRRYSDWMALIHAYQRGRSLFDGRDRCGEVPRDWGLLLQSPVSPWREPLGDLLEEPLRQRSRAAMRAWRREPHHWVLALASIREPDLLYRQGIAPPVSAARRDDARSYLRETLGLFPDDGADGLRRYWLPAQAHHLNQLAADASHAALPRNRTPFGEPSAVALAQRNALADCSRHAATIHMAEKYAFYLQMTMDSGEFDAASLAAQAESLRCVLCRFYPDARRLLSAWAAWESVLPDGEGPLLSHEICWHRDDPGSPFHWLDWKPGAWQEPGDRPSLPRFTALALVGPLNTSAWSDPLPESPRECEAIREWLDGHYGLHSAEGVAEFLDFLLGSGDRQEYQINYAPYTLNAARLASEIATLESDDCGEEERNHLLRLARVRDNEDGCNDIDMTAWDIAQAVDLAIAARQLNWLDEAAFAAVLERAMRLATEHYGGWSAYARGLYAGFSFFMGETDERPAFLASFREALVAWLTGAPPLAGAWASLDFPGARPRHWAPMHIDTLPGDARTLH</sequence>
<dbReference type="EMBL" id="FNGH01000004">
    <property type="protein sequence ID" value="SDL39780.1"/>
    <property type="molecule type" value="Genomic_DNA"/>
</dbReference>
<dbReference type="OrthoDB" id="6177842at2"/>
<dbReference type="RefSeq" id="WP_089657698.1">
    <property type="nucleotide sequence ID" value="NZ_FNGH01000004.1"/>
</dbReference>